<dbReference type="InterPro" id="IPR006628">
    <property type="entry name" value="PUR-bd_fam"/>
</dbReference>
<accession>A0A9X1UVX4</accession>
<dbReference type="EMBL" id="JAJSON010000014">
    <property type="protein sequence ID" value="MCG9971065.1"/>
    <property type="molecule type" value="Genomic_DNA"/>
</dbReference>
<name>A0A9X1UVX4_9FLAO</name>
<proteinExistence type="inferred from homology"/>
<evidence type="ECO:0000256" key="1">
    <source>
        <dbReference type="ARBA" id="ARBA00009251"/>
    </source>
</evidence>
<dbReference type="SMART" id="SM00712">
    <property type="entry name" value="PUR"/>
    <property type="match status" value="1"/>
</dbReference>
<dbReference type="Pfam" id="PF11680">
    <property type="entry name" value="DUF3276"/>
    <property type="match status" value="1"/>
</dbReference>
<keyword evidence="2" id="KW-0238">DNA-binding</keyword>
<comment type="caution">
    <text evidence="4">The sequence shown here is derived from an EMBL/GenBank/DDBJ whole genome shotgun (WGS) entry which is preliminary data.</text>
</comment>
<comment type="similarity">
    <text evidence="1">Belongs to the PUR DNA-binding protein family.</text>
</comment>
<dbReference type="AlphaFoldDB" id="A0A9X1UVX4"/>
<organism evidence="4 5">
    <name type="scientific">Christiangramia crocea</name>
    <dbReference type="NCBI Taxonomy" id="2904124"/>
    <lineage>
        <taxon>Bacteria</taxon>
        <taxon>Pseudomonadati</taxon>
        <taxon>Bacteroidota</taxon>
        <taxon>Flavobacteriia</taxon>
        <taxon>Flavobacteriales</taxon>
        <taxon>Flavobacteriaceae</taxon>
        <taxon>Christiangramia</taxon>
    </lineage>
</organism>
<dbReference type="GO" id="GO:0032422">
    <property type="term" value="F:purine-rich negative regulatory element binding"/>
    <property type="evidence" value="ECO:0007669"/>
    <property type="project" value="InterPro"/>
</dbReference>
<evidence type="ECO:0000256" key="3">
    <source>
        <dbReference type="SAM" id="MobiDB-lite"/>
    </source>
</evidence>
<reference evidence="4" key="1">
    <citation type="submission" date="2021-12" db="EMBL/GenBank/DDBJ databases">
        <title>Description of Gramella crocea sp. nov., a new bacterium isolated from activated sludge.</title>
        <authorList>
            <person name="Zhang X."/>
        </authorList>
    </citation>
    <scope>NUCLEOTIDE SEQUENCE</scope>
    <source>
        <strain evidence="4">YB25</strain>
    </source>
</reference>
<dbReference type="Proteomes" id="UP001139344">
    <property type="component" value="Unassembled WGS sequence"/>
</dbReference>
<dbReference type="Gene3D" id="3.10.450.700">
    <property type="match status" value="1"/>
</dbReference>
<keyword evidence="5" id="KW-1185">Reference proteome</keyword>
<protein>
    <submittedName>
        <fullName evidence="4">PUR family DNA/RNA-binding protein</fullName>
    </submittedName>
</protein>
<evidence type="ECO:0000256" key="2">
    <source>
        <dbReference type="ARBA" id="ARBA00023125"/>
    </source>
</evidence>
<feature type="compositionally biased region" description="Polar residues" evidence="3">
    <location>
        <begin position="110"/>
        <end position="120"/>
    </location>
</feature>
<evidence type="ECO:0000313" key="5">
    <source>
        <dbReference type="Proteomes" id="UP001139344"/>
    </source>
</evidence>
<sequence length="130" mass="15537">MSDKGMMEKEEIFSKVLRAGRRTYFFDVRSTRADDYYLTITESKKFTNDDGSFYYKKHKIYLYKEDFDGFREILAEMTDFIINEKGEEVISERHQKDFKKEYEDDDQNTEKSASTSSNPEKFTDVSFDDI</sequence>
<dbReference type="RefSeq" id="WP_240096992.1">
    <property type="nucleotide sequence ID" value="NZ_JAJSON010000014.1"/>
</dbReference>
<gene>
    <name evidence="4" type="ORF">LU635_05390</name>
</gene>
<dbReference type="GO" id="GO:0000977">
    <property type="term" value="F:RNA polymerase II transcription regulatory region sequence-specific DNA binding"/>
    <property type="evidence" value="ECO:0007669"/>
    <property type="project" value="InterPro"/>
</dbReference>
<feature type="region of interest" description="Disordered" evidence="3">
    <location>
        <begin position="92"/>
        <end position="130"/>
    </location>
</feature>
<feature type="compositionally biased region" description="Basic and acidic residues" evidence="3">
    <location>
        <begin position="92"/>
        <end position="102"/>
    </location>
</feature>
<evidence type="ECO:0000313" key="4">
    <source>
        <dbReference type="EMBL" id="MCG9971065.1"/>
    </source>
</evidence>